<reference evidence="2" key="1">
    <citation type="journal article" date="2015" name="Nature">
        <title>Complex archaea that bridge the gap between prokaryotes and eukaryotes.</title>
        <authorList>
            <person name="Spang A."/>
            <person name="Saw J.H."/>
            <person name="Jorgensen S.L."/>
            <person name="Zaremba-Niedzwiedzka K."/>
            <person name="Martijn J."/>
            <person name="Lind A.E."/>
            <person name="van Eijk R."/>
            <person name="Schleper C."/>
            <person name="Guy L."/>
            <person name="Ettema T.J."/>
        </authorList>
    </citation>
    <scope>NUCLEOTIDE SEQUENCE</scope>
</reference>
<evidence type="ECO:0008006" key="3">
    <source>
        <dbReference type="Google" id="ProtNLM"/>
    </source>
</evidence>
<evidence type="ECO:0000256" key="1">
    <source>
        <dbReference type="SAM" id="Phobius"/>
    </source>
</evidence>
<feature type="transmembrane region" description="Helical" evidence="1">
    <location>
        <begin position="101"/>
        <end position="127"/>
    </location>
</feature>
<proteinExistence type="predicted"/>
<feature type="non-terminal residue" evidence="2">
    <location>
        <position position="1"/>
    </location>
</feature>
<keyword evidence="1" id="KW-0472">Membrane</keyword>
<evidence type="ECO:0000313" key="2">
    <source>
        <dbReference type="EMBL" id="KKL67320.1"/>
    </source>
</evidence>
<organism evidence="2">
    <name type="scientific">marine sediment metagenome</name>
    <dbReference type="NCBI Taxonomy" id="412755"/>
    <lineage>
        <taxon>unclassified sequences</taxon>
        <taxon>metagenomes</taxon>
        <taxon>ecological metagenomes</taxon>
    </lineage>
</organism>
<name>A0A0F9GD00_9ZZZZ</name>
<comment type="caution">
    <text evidence="2">The sequence shown here is derived from an EMBL/GenBank/DDBJ whole genome shotgun (WGS) entry which is preliminary data.</text>
</comment>
<dbReference type="AlphaFoldDB" id="A0A0F9GD00"/>
<gene>
    <name evidence="2" type="ORF">LCGC14_2136130</name>
</gene>
<keyword evidence="1" id="KW-1133">Transmembrane helix</keyword>
<protein>
    <recommendedName>
        <fullName evidence="3">DUF4190 domain-containing protein</fullName>
    </recommendedName>
</protein>
<accession>A0A0F9GD00</accession>
<dbReference type="EMBL" id="LAZR01026901">
    <property type="protein sequence ID" value="KKL67320.1"/>
    <property type="molecule type" value="Genomic_DNA"/>
</dbReference>
<keyword evidence="1" id="KW-0812">Transmembrane</keyword>
<feature type="transmembrane region" description="Helical" evidence="1">
    <location>
        <begin position="51"/>
        <end position="80"/>
    </location>
</feature>
<sequence length="128" mass="13310">VFDQLFLPFSYDAIVGQAFDLTAEITTDIHVASGTAGGAAFGTVPGSAVGALVLGAVSLPACLLFGVPAIICGWLALNLAQRTRQLATGRVSNRWWRHLARLGRVCGIVGMALGILVVSFLIAATFLP</sequence>